<comment type="caution">
    <text evidence="2">The sequence shown here is derived from an EMBL/GenBank/DDBJ whole genome shotgun (WGS) entry which is preliminary data.</text>
</comment>
<accession>A0A4Q0NRN0</accession>
<feature type="transmembrane region" description="Helical" evidence="1">
    <location>
        <begin position="17"/>
        <end position="37"/>
    </location>
</feature>
<dbReference type="Proteomes" id="UP000289821">
    <property type="component" value="Unassembled WGS sequence"/>
</dbReference>
<reference evidence="2 3" key="1">
    <citation type="submission" date="2018-07" db="EMBL/GenBank/DDBJ databases">
        <title>Leeuwenhoekiella genomics.</title>
        <authorList>
            <person name="Tahon G."/>
            <person name="Willems A."/>
        </authorList>
    </citation>
    <scope>NUCLEOTIDE SEQUENCE [LARGE SCALE GENOMIC DNA]</scope>
    <source>
        <strain evidence="2 3">R-50232</strain>
    </source>
</reference>
<keyword evidence="1" id="KW-1133">Transmembrane helix</keyword>
<evidence type="ECO:0000313" key="3">
    <source>
        <dbReference type="Proteomes" id="UP000289821"/>
    </source>
</evidence>
<evidence type="ECO:0000256" key="1">
    <source>
        <dbReference type="SAM" id="Phobius"/>
    </source>
</evidence>
<name>A0A4Q0NRN0_9FLAO</name>
<gene>
    <name evidence="2" type="ORF">DSM04_10843</name>
</gene>
<sequence length="1314" mass="148524">MTNPDRQKKKSTKRKRYFGLILGLIILVPLGLFTLGWQSRNLIIDGLQEWYNANHEGTLKIGDVEATFLTGFPNVGFTINDIFQSEKDSITFKRKSIFIDKALVTISTRDLIRGDFQFKRINIDSVSIYSEVVSDKSYEYHVKQKLNNLPNTNSPFVFPSWIDPNATKFRVKQVKYVAKDSMFHKNFDIAFHNISGELKMDKSVINGSLSFEADVNKLGFNTKKGSFLKETKVSGNPEFTLDTDTNVLNVSDFILTLDEEQFRVSSSFDLIEPSYHLSLSNDKLQFDSLHKFLSDSIATKIAPYAIKKPIKTSLTLDGLFQFRNTPEINADFKSTDNTVSFSDNYTLSNTNFEGYLTNKIYESDSLQSLKGTKKDIKIVFNKVTGNLKGMTLSLDNSYYQSTPEYHNYVVANLNLAGKNESIAQVLNNENFDFKGGDFTLNAKLSGDIDHPENLFNFAEGNFLLNNSQVVLKKNGLQLPVKTIKLSLDNKKSFLEELNIELERSENLVFKGHLNNISSLISNYPVEPTSSFVELKSEYLNVDELIATAKEMIPESDKSKDDRKTINEVLTTIFNKFHPRFKLNLDNVVYNSIQYQNVSSNIELTSTENISINDFHINYQGSETELNGSLVIPKTDNAKSQPIHLNVIAKSQGSLAVFQDLFEIKLVNINAGNFEFSGSVAGNIQKFNQLLDNAKGTLKLKNANFYYPSAGFDIDFDSLSVKIANSNIILDQVELEVGSLHPFILNGNIKNFTNILLDNNNARGSVYLNVKAPFVDGDQWMEMVNSLSKKDAPSPKPKSRELSKAFKDINRLQPQVSLNIDSLKYKGLITKNVDALVYFLNDSVLKLDHLKVNYKKSQAHLNGTIHSLKKIKNTKENPFDLKFEARASGNTTDLNDYLKTINFIFESGEFDFKGDYQGEASDLAIFNTDARGSLKLVDSKVNFPLADIQIPIDSLRLEINNDFANLETLNVNLPGKSALRVSGSINNFSDFINNSIENEEHISTFNISSPYLNTADLVTLFDTSKKNKDTLTKKPLKIQNLKDILNTINDSYYPQGSISIDTLIHKNLRLTNFDTYLLFDNKENLKIQKSNIDFYEGKLHIEAVANISEPNNLPVNLTIDATDIDIKKFAEGLEYFGNKNLENIDKLGGIINVNLLATGVLNNDGTLNPNSLNGELQLNIQNLSLHNYKPLMESVVLLKEDRFKELEFRPITQTFKVVNGEVIIPRTEIQSSAVQVFAEGTIKLDDYVNIWFSVPWKNLKLNDGLSLPKKTTFDDAGAKFYINLLQDQESVKKRKQKLHFKIKLWNSNLKNSEKE</sequence>
<dbReference type="EMBL" id="QOVI01000008">
    <property type="protein sequence ID" value="RXG11946.1"/>
    <property type="molecule type" value="Genomic_DNA"/>
</dbReference>
<keyword evidence="3" id="KW-1185">Reference proteome</keyword>
<dbReference type="RefSeq" id="WP_128762602.1">
    <property type="nucleotide sequence ID" value="NZ_QOVI01000008.1"/>
</dbReference>
<dbReference type="OrthoDB" id="1489065at2"/>
<evidence type="ECO:0000313" key="2">
    <source>
        <dbReference type="EMBL" id="RXG11946.1"/>
    </source>
</evidence>
<organism evidence="2 3">
    <name type="scientific">Leeuwenhoekiella aestuarii</name>
    <dbReference type="NCBI Taxonomy" id="2249426"/>
    <lineage>
        <taxon>Bacteria</taxon>
        <taxon>Pseudomonadati</taxon>
        <taxon>Bacteroidota</taxon>
        <taxon>Flavobacteriia</taxon>
        <taxon>Flavobacteriales</taxon>
        <taxon>Flavobacteriaceae</taxon>
        <taxon>Leeuwenhoekiella</taxon>
    </lineage>
</organism>
<protein>
    <submittedName>
        <fullName evidence="2">AsmA-like protein</fullName>
    </submittedName>
</protein>
<proteinExistence type="predicted"/>
<keyword evidence="1" id="KW-0472">Membrane</keyword>
<keyword evidence="1" id="KW-0812">Transmembrane</keyword>